<feature type="transmembrane region" description="Helical" evidence="10">
    <location>
        <begin position="278"/>
        <end position="296"/>
    </location>
</feature>
<dbReference type="InterPro" id="IPR038354">
    <property type="entry name" value="VKOR_sf"/>
</dbReference>
<dbReference type="Gene3D" id="1.20.1440.130">
    <property type="entry name" value="VKOR domain"/>
    <property type="match status" value="1"/>
</dbReference>
<dbReference type="InterPro" id="IPR012336">
    <property type="entry name" value="Thioredoxin-like_fold"/>
</dbReference>
<dbReference type="InterPro" id="IPR036249">
    <property type="entry name" value="Thioredoxin-like_sf"/>
</dbReference>
<feature type="transmembrane region" description="Helical" evidence="10">
    <location>
        <begin position="222"/>
        <end position="240"/>
    </location>
</feature>
<dbReference type="RefSeq" id="WP_059136148.1">
    <property type="nucleotide sequence ID" value="NZ_LMAI01000003.1"/>
</dbReference>
<feature type="domain" description="Thioredoxin-like fold" evidence="12">
    <location>
        <begin position="368"/>
        <end position="516"/>
    </location>
</feature>
<evidence type="ECO:0000256" key="8">
    <source>
        <dbReference type="ARBA" id="ARBA00023157"/>
    </source>
</evidence>
<dbReference type="AlphaFoldDB" id="A0A101CJ64"/>
<keyword evidence="8" id="KW-1015">Disulfide bond</keyword>
<gene>
    <name evidence="13" type="ORF">AR686_06080</name>
</gene>
<dbReference type="SUPFAM" id="SSF52833">
    <property type="entry name" value="Thioredoxin-like"/>
    <property type="match status" value="1"/>
</dbReference>
<dbReference type="Gene3D" id="3.90.70.10">
    <property type="entry name" value="Cysteine proteinases"/>
    <property type="match status" value="1"/>
</dbReference>
<reference evidence="13 14" key="1">
    <citation type="submission" date="2015-10" db="EMBL/GenBank/DDBJ databases">
        <title>Genome sequence of Chryseobacterium greenlandense.</title>
        <authorList>
            <person name="Newman J."/>
            <person name="Fischer K."/>
            <person name="Miller J."/>
        </authorList>
    </citation>
    <scope>NUCLEOTIDE SEQUENCE [LARGE SCALE GENOMIC DNA]</scope>
    <source>
        <strain evidence="13 14">UMB34</strain>
    </source>
</reference>
<dbReference type="Gene3D" id="3.40.30.10">
    <property type="entry name" value="Glutaredoxin"/>
    <property type="match status" value="1"/>
</dbReference>
<feature type="transmembrane region" description="Helical" evidence="10">
    <location>
        <begin position="246"/>
        <end position="266"/>
    </location>
</feature>
<dbReference type="GO" id="GO:0016020">
    <property type="term" value="C:membrane"/>
    <property type="evidence" value="ECO:0007669"/>
    <property type="project" value="UniProtKB-SubCell"/>
</dbReference>
<dbReference type="Proteomes" id="UP000054388">
    <property type="component" value="Unassembled WGS sequence"/>
</dbReference>
<evidence type="ECO:0000256" key="9">
    <source>
        <dbReference type="ARBA" id="ARBA00023284"/>
    </source>
</evidence>
<keyword evidence="3 10" id="KW-0812">Transmembrane</keyword>
<dbReference type="GO" id="GO:0016491">
    <property type="term" value="F:oxidoreductase activity"/>
    <property type="evidence" value="ECO:0007669"/>
    <property type="project" value="UniProtKB-KW"/>
</dbReference>
<evidence type="ECO:0000256" key="7">
    <source>
        <dbReference type="ARBA" id="ARBA00023136"/>
    </source>
</evidence>
<keyword evidence="5 10" id="KW-1133">Transmembrane helix</keyword>
<name>A0A101CJ64_9FLAO</name>
<dbReference type="GO" id="GO:0048038">
    <property type="term" value="F:quinone binding"/>
    <property type="evidence" value="ECO:0007669"/>
    <property type="project" value="UniProtKB-KW"/>
</dbReference>
<feature type="transmembrane region" description="Helical" evidence="10">
    <location>
        <begin position="302"/>
        <end position="324"/>
    </location>
</feature>
<keyword evidence="9" id="KW-0676">Redox-active center</keyword>
<keyword evidence="6" id="KW-0560">Oxidoreductase</keyword>
<dbReference type="EMBL" id="LMAI01000003">
    <property type="protein sequence ID" value="KUJ57218.1"/>
    <property type="molecule type" value="Genomic_DNA"/>
</dbReference>
<evidence type="ECO:0000256" key="4">
    <source>
        <dbReference type="ARBA" id="ARBA00022719"/>
    </source>
</evidence>
<feature type="domain" description="Vitamin K epoxide reductase" evidence="11">
    <location>
        <begin position="163"/>
        <end position="292"/>
    </location>
</feature>
<keyword evidence="4" id="KW-0874">Quinone</keyword>
<comment type="caution">
    <text evidence="13">The sequence shown here is derived from an EMBL/GenBank/DDBJ whole genome shotgun (WGS) entry which is preliminary data.</text>
</comment>
<evidence type="ECO:0000259" key="12">
    <source>
        <dbReference type="Pfam" id="PF13462"/>
    </source>
</evidence>
<dbReference type="CDD" id="cd12921">
    <property type="entry name" value="VKOR_4"/>
    <property type="match status" value="1"/>
</dbReference>
<evidence type="ECO:0000259" key="11">
    <source>
        <dbReference type="Pfam" id="PF07884"/>
    </source>
</evidence>
<evidence type="ECO:0000256" key="3">
    <source>
        <dbReference type="ARBA" id="ARBA00022692"/>
    </source>
</evidence>
<feature type="transmembrane region" description="Helical" evidence="10">
    <location>
        <begin position="162"/>
        <end position="179"/>
    </location>
</feature>
<comment type="subcellular location">
    <subcellularLocation>
        <location evidence="1">Membrane</location>
        <topology evidence="1">Multi-pass membrane protein</topology>
    </subcellularLocation>
</comment>
<evidence type="ECO:0000256" key="6">
    <source>
        <dbReference type="ARBA" id="ARBA00023002"/>
    </source>
</evidence>
<dbReference type="InterPro" id="IPR012932">
    <property type="entry name" value="VKOR"/>
</dbReference>
<dbReference type="Pfam" id="PF07884">
    <property type="entry name" value="VKOR"/>
    <property type="match status" value="1"/>
</dbReference>
<evidence type="ECO:0000256" key="10">
    <source>
        <dbReference type="SAM" id="Phobius"/>
    </source>
</evidence>
<proteinExistence type="inferred from homology"/>
<evidence type="ECO:0000256" key="2">
    <source>
        <dbReference type="ARBA" id="ARBA00006214"/>
    </source>
</evidence>
<evidence type="ECO:0008006" key="15">
    <source>
        <dbReference type="Google" id="ProtNLM"/>
    </source>
</evidence>
<evidence type="ECO:0000256" key="5">
    <source>
        <dbReference type="ARBA" id="ARBA00022989"/>
    </source>
</evidence>
<comment type="similarity">
    <text evidence="2">Belongs to the VKOR family.</text>
</comment>
<keyword evidence="7 10" id="KW-0472">Membrane</keyword>
<evidence type="ECO:0000313" key="13">
    <source>
        <dbReference type="EMBL" id="KUJ57218.1"/>
    </source>
</evidence>
<feature type="transmembrane region" description="Helical" evidence="10">
    <location>
        <begin position="139"/>
        <end position="156"/>
    </location>
</feature>
<evidence type="ECO:0000313" key="14">
    <source>
        <dbReference type="Proteomes" id="UP000054388"/>
    </source>
</evidence>
<accession>A0A101CJ64</accession>
<evidence type="ECO:0000256" key="1">
    <source>
        <dbReference type="ARBA" id="ARBA00004141"/>
    </source>
</evidence>
<protein>
    <recommendedName>
        <fullName evidence="15">Vitamin K epoxide reductase domain-containing protein</fullName>
    </recommendedName>
</protein>
<organism evidence="13 14">
    <name type="scientific">Chryseobacterium aquaticum subsp. greenlandense</name>
    <dbReference type="NCBI Taxonomy" id="345663"/>
    <lineage>
        <taxon>Bacteria</taxon>
        <taxon>Pseudomonadati</taxon>
        <taxon>Bacteroidota</taxon>
        <taxon>Flavobacteriia</taxon>
        <taxon>Flavobacteriales</taxon>
        <taxon>Weeksellaceae</taxon>
        <taxon>Chryseobacterium group</taxon>
        <taxon>Chryseobacterium</taxon>
    </lineage>
</organism>
<dbReference type="Pfam" id="PF13462">
    <property type="entry name" value="Thioredoxin_4"/>
    <property type="match status" value="1"/>
</dbReference>
<sequence length="525" mass="61515">MSTDQNIELFIAYLKSQNILIDFSEFEIQVKTHPDYPSLLSFSDALNFFNIPNIATKVENEEISSLPSSFIALLKDEHGKTFFSFLQRKNEFYHYRKGKQNKKETLEVLKKKWSDVVLLIEKPEDFIDKSSQQNILQSYLIIGLIIFTLALIYWFSNSFITLLFGFISMIGIFLSIEALKTELGIESKVSQTFCGAISNADCGQVINSTKVSWLKNFKISDISIWFFSSQILSLLLFAVAGFSNIFLNYIFLCLILSVPITLYSIYFQYKIEKKWCPICLSIIVIIYLQIILLLQINFEFSLYTKMFILLIFIFIIVAILLSFFKSVFVDRKNLKRDYIKYLRFSKNYKVFKGSLKNSQNEFFTNEIVILGNTEAEKKITVITSPFCGFCENVHETLESILNKYSDQIAISIRFNFYEEAMDDNAKNLLTRLIDIYKNDGGASFMEAMNFWFKNNKYDKWFLKYSKSEESKDIIQFELNEITNENIKKGLSFTPNIFLNQYNYPTYYSRENLEYFIADWIEDEDV</sequence>